<reference evidence="1" key="1">
    <citation type="submission" date="2021-06" db="EMBL/GenBank/DDBJ databases">
        <title>Parelaphostrongylus tenuis whole genome reference sequence.</title>
        <authorList>
            <person name="Garwood T.J."/>
            <person name="Larsen P.A."/>
            <person name="Fountain-Jones N.M."/>
            <person name="Garbe J.R."/>
            <person name="Macchietto M.G."/>
            <person name="Kania S.A."/>
            <person name="Gerhold R.W."/>
            <person name="Richards J.E."/>
            <person name="Wolf T.M."/>
        </authorList>
    </citation>
    <scope>NUCLEOTIDE SEQUENCE</scope>
    <source>
        <strain evidence="1">MNPRO001-30</strain>
        <tissue evidence="1">Meninges</tissue>
    </source>
</reference>
<evidence type="ECO:0000313" key="1">
    <source>
        <dbReference type="EMBL" id="KAJ1360301.1"/>
    </source>
</evidence>
<dbReference type="Proteomes" id="UP001196413">
    <property type="component" value="Unassembled WGS sequence"/>
</dbReference>
<evidence type="ECO:0000313" key="3">
    <source>
        <dbReference type="Proteomes" id="UP001196413"/>
    </source>
</evidence>
<protein>
    <submittedName>
        <fullName evidence="1">Uncharacterized protein</fullName>
    </submittedName>
</protein>
<dbReference type="EMBL" id="JAHQIW010004168">
    <property type="protein sequence ID" value="KAJ1361322.1"/>
    <property type="molecule type" value="Genomic_DNA"/>
</dbReference>
<keyword evidence="3" id="KW-1185">Reference proteome</keyword>
<name>A0AAD5N4L4_PARTN</name>
<sequence>MNQVGNQKEPENVPQRPSSAILPLGQMTVVNPRTGDLKRVHVLLYSGAELSFVDERLAQELALRAIEKVKLSLNTFRQ</sequence>
<gene>
    <name evidence="1" type="ORF">KIN20_019235</name>
    <name evidence="2" type="ORF">KIN20_020539</name>
</gene>
<proteinExistence type="predicted"/>
<evidence type="ECO:0000313" key="2">
    <source>
        <dbReference type="EMBL" id="KAJ1361322.1"/>
    </source>
</evidence>
<dbReference type="AlphaFoldDB" id="A0AAD5N4L4"/>
<dbReference type="EMBL" id="JAHQIW010003837">
    <property type="protein sequence ID" value="KAJ1360301.1"/>
    <property type="molecule type" value="Genomic_DNA"/>
</dbReference>
<organism evidence="1 3">
    <name type="scientific">Parelaphostrongylus tenuis</name>
    <name type="common">Meningeal worm</name>
    <dbReference type="NCBI Taxonomy" id="148309"/>
    <lineage>
        <taxon>Eukaryota</taxon>
        <taxon>Metazoa</taxon>
        <taxon>Ecdysozoa</taxon>
        <taxon>Nematoda</taxon>
        <taxon>Chromadorea</taxon>
        <taxon>Rhabditida</taxon>
        <taxon>Rhabditina</taxon>
        <taxon>Rhabditomorpha</taxon>
        <taxon>Strongyloidea</taxon>
        <taxon>Metastrongylidae</taxon>
        <taxon>Parelaphostrongylus</taxon>
    </lineage>
</organism>
<comment type="caution">
    <text evidence="1">The sequence shown here is derived from an EMBL/GenBank/DDBJ whole genome shotgun (WGS) entry which is preliminary data.</text>
</comment>
<accession>A0AAD5N4L4</accession>